<evidence type="ECO:0000313" key="4">
    <source>
        <dbReference type="Proteomes" id="UP000069697"/>
    </source>
</evidence>
<name>A0A100VK47_PAEAM</name>
<dbReference type="InterPro" id="IPR006976">
    <property type="entry name" value="VanZ-like"/>
</dbReference>
<dbReference type="EMBL" id="BCNV01000001">
    <property type="protein sequence ID" value="GAS81312.1"/>
    <property type="molecule type" value="Genomic_DNA"/>
</dbReference>
<keyword evidence="1" id="KW-0472">Membrane</keyword>
<feature type="transmembrane region" description="Helical" evidence="1">
    <location>
        <begin position="71"/>
        <end position="89"/>
    </location>
</feature>
<feature type="transmembrane region" description="Helical" evidence="1">
    <location>
        <begin position="126"/>
        <end position="144"/>
    </location>
</feature>
<keyword evidence="1" id="KW-1133">Transmembrane helix</keyword>
<gene>
    <name evidence="3" type="ORF">PAHA3_1386</name>
</gene>
<proteinExistence type="predicted"/>
<reference evidence="4" key="2">
    <citation type="submission" date="2016-01" db="EMBL/GenBank/DDBJ databases">
        <title>Draft Genome Sequence of Paenibacillus amylolyticus Heshi-A3 that Was Isolated from Fermented Rice Bran with Aging Salted Mackerel, Which Was Named Heshiko as Traditional Fermented Seafood in Japan.</title>
        <authorList>
            <person name="Akuzawa S."/>
            <person name="Nakagawa J."/>
            <person name="Kanekatsu T."/>
            <person name="Kubota E."/>
            <person name="Ohtake R."/>
            <person name="Suzuki T."/>
            <person name="Kanesaki Y."/>
        </authorList>
    </citation>
    <scope>NUCLEOTIDE SEQUENCE [LARGE SCALE GENOMIC DNA]</scope>
    <source>
        <strain evidence="4">Heshi-A3</strain>
    </source>
</reference>
<reference evidence="3 4" key="1">
    <citation type="journal article" date="2016" name="Genome Announc.">
        <title>Draft Genome Sequence of Paenibacillus amylolyticus Heshi-A3, Isolated from Fermented Rice Bran in a Japanese Fermented Seafood Dish.</title>
        <authorList>
            <person name="Akuzawa S."/>
            <person name="Nagaoka J."/>
            <person name="Kanekatsu M."/>
            <person name="Kubota E."/>
            <person name="Ohtake R."/>
            <person name="Suzuki T."/>
            <person name="Kanesaki Y."/>
        </authorList>
    </citation>
    <scope>NUCLEOTIDE SEQUENCE [LARGE SCALE GENOMIC DNA]</scope>
    <source>
        <strain evidence="3 4">Heshi-A3</strain>
    </source>
</reference>
<feature type="transmembrane region" description="Helical" evidence="1">
    <location>
        <begin position="96"/>
        <end position="114"/>
    </location>
</feature>
<organism evidence="3 4">
    <name type="scientific">Paenibacillus amylolyticus</name>
    <dbReference type="NCBI Taxonomy" id="1451"/>
    <lineage>
        <taxon>Bacteria</taxon>
        <taxon>Bacillati</taxon>
        <taxon>Bacillota</taxon>
        <taxon>Bacilli</taxon>
        <taxon>Bacillales</taxon>
        <taxon>Paenibacillaceae</taxon>
        <taxon>Paenibacillus</taxon>
    </lineage>
</organism>
<dbReference type="RefSeq" id="WP_062834034.1">
    <property type="nucleotide sequence ID" value="NZ_BCNV01000001.1"/>
</dbReference>
<feature type="transmembrane region" description="Helical" evidence="1">
    <location>
        <begin position="12"/>
        <end position="33"/>
    </location>
</feature>
<sequence length="152" mass="17780">MSEKSWLHSKWMLSIVACMAVLYLLVMGILLFVSGRTPSMYYQYNLIPFETIRPLLMERERYNTDTWVKNLFGNIVLFIPLGIWIPWLFRRCRSFLTFTSTVVLLLLGVELTQLITRVGSFDVDDIILNTIGAWIGYAVFKLFLCSPRRTRN</sequence>
<dbReference type="Pfam" id="PF04892">
    <property type="entry name" value="VanZ"/>
    <property type="match status" value="1"/>
</dbReference>
<accession>A0A100VK47</accession>
<dbReference type="Proteomes" id="UP000069697">
    <property type="component" value="Unassembled WGS sequence"/>
</dbReference>
<dbReference type="PANTHER" id="PTHR36834:SF1">
    <property type="entry name" value="INTEGRAL MEMBRANE PROTEIN"/>
    <property type="match status" value="1"/>
</dbReference>
<protein>
    <submittedName>
        <fullName evidence="3">VanZ family protein</fullName>
    </submittedName>
</protein>
<dbReference type="InterPro" id="IPR053150">
    <property type="entry name" value="Teicoplanin_resist-assoc"/>
</dbReference>
<comment type="caution">
    <text evidence="3">The sequence shown here is derived from an EMBL/GenBank/DDBJ whole genome shotgun (WGS) entry which is preliminary data.</text>
</comment>
<evidence type="ECO:0000259" key="2">
    <source>
        <dbReference type="Pfam" id="PF04892"/>
    </source>
</evidence>
<evidence type="ECO:0000256" key="1">
    <source>
        <dbReference type="SAM" id="Phobius"/>
    </source>
</evidence>
<dbReference type="AlphaFoldDB" id="A0A100VK47"/>
<keyword evidence="1" id="KW-0812">Transmembrane</keyword>
<evidence type="ECO:0000313" key="3">
    <source>
        <dbReference type="EMBL" id="GAS81312.1"/>
    </source>
</evidence>
<dbReference type="PANTHER" id="PTHR36834">
    <property type="entry name" value="MEMBRANE PROTEIN-RELATED"/>
    <property type="match status" value="1"/>
</dbReference>
<feature type="domain" description="VanZ-like" evidence="2">
    <location>
        <begin position="21"/>
        <end position="143"/>
    </location>
</feature>